<dbReference type="EMBL" id="BFAA01006170">
    <property type="protein sequence ID" value="GCB59967.1"/>
    <property type="molecule type" value="Genomic_DNA"/>
</dbReference>
<proteinExistence type="predicted"/>
<accession>A0A401NGB8</accession>
<sequence>MRELTASVGEVQLQRSATLEHRDVQQFPRLAVLKVPG</sequence>
<name>A0A401NGB8_SCYTO</name>
<feature type="non-terminal residue" evidence="1">
    <location>
        <position position="37"/>
    </location>
</feature>
<dbReference type="Proteomes" id="UP000288216">
    <property type="component" value="Unassembled WGS sequence"/>
</dbReference>
<evidence type="ECO:0000313" key="1">
    <source>
        <dbReference type="EMBL" id="GCB59967.1"/>
    </source>
</evidence>
<reference evidence="1 2" key="1">
    <citation type="journal article" date="2018" name="Nat. Ecol. Evol.">
        <title>Shark genomes provide insights into elasmobranch evolution and the origin of vertebrates.</title>
        <authorList>
            <person name="Hara Y"/>
            <person name="Yamaguchi K"/>
            <person name="Onimaru K"/>
            <person name="Kadota M"/>
            <person name="Koyanagi M"/>
            <person name="Keeley SD"/>
            <person name="Tatsumi K"/>
            <person name="Tanaka K"/>
            <person name="Motone F"/>
            <person name="Kageyama Y"/>
            <person name="Nozu R"/>
            <person name="Adachi N"/>
            <person name="Nishimura O"/>
            <person name="Nakagawa R"/>
            <person name="Tanegashima C"/>
            <person name="Kiyatake I"/>
            <person name="Matsumoto R"/>
            <person name="Murakumo K"/>
            <person name="Nishida K"/>
            <person name="Terakita A"/>
            <person name="Kuratani S"/>
            <person name="Sato K"/>
            <person name="Hyodo S Kuraku.S."/>
        </authorList>
    </citation>
    <scope>NUCLEOTIDE SEQUENCE [LARGE SCALE GENOMIC DNA]</scope>
</reference>
<organism evidence="1 2">
    <name type="scientific">Scyliorhinus torazame</name>
    <name type="common">Cloudy catshark</name>
    <name type="synonym">Catulus torazame</name>
    <dbReference type="NCBI Taxonomy" id="75743"/>
    <lineage>
        <taxon>Eukaryota</taxon>
        <taxon>Metazoa</taxon>
        <taxon>Chordata</taxon>
        <taxon>Craniata</taxon>
        <taxon>Vertebrata</taxon>
        <taxon>Chondrichthyes</taxon>
        <taxon>Elasmobranchii</taxon>
        <taxon>Galeomorphii</taxon>
        <taxon>Galeoidea</taxon>
        <taxon>Carcharhiniformes</taxon>
        <taxon>Scyliorhinidae</taxon>
        <taxon>Scyliorhinus</taxon>
    </lineage>
</organism>
<keyword evidence="2" id="KW-1185">Reference proteome</keyword>
<protein>
    <submittedName>
        <fullName evidence="1">Uncharacterized protein</fullName>
    </submittedName>
</protein>
<gene>
    <name evidence="1" type="ORF">scyTo_0012643</name>
</gene>
<dbReference type="AlphaFoldDB" id="A0A401NGB8"/>
<evidence type="ECO:0000313" key="2">
    <source>
        <dbReference type="Proteomes" id="UP000288216"/>
    </source>
</evidence>
<comment type="caution">
    <text evidence="1">The sequence shown here is derived from an EMBL/GenBank/DDBJ whole genome shotgun (WGS) entry which is preliminary data.</text>
</comment>